<dbReference type="InterPro" id="IPR029058">
    <property type="entry name" value="AB_hydrolase_fold"/>
</dbReference>
<evidence type="ECO:0000259" key="4">
    <source>
        <dbReference type="Pfam" id="PF08840"/>
    </source>
</evidence>
<evidence type="ECO:0000259" key="3">
    <source>
        <dbReference type="Pfam" id="PF04775"/>
    </source>
</evidence>
<evidence type="ECO:0000256" key="1">
    <source>
        <dbReference type="ARBA" id="ARBA00006538"/>
    </source>
</evidence>
<dbReference type="InterPro" id="IPR042490">
    <property type="entry name" value="Thio_Ohase/BAAT_N"/>
</dbReference>
<dbReference type="InterPro" id="IPR006862">
    <property type="entry name" value="Thio_Ohase/aa_AcTrfase"/>
</dbReference>
<dbReference type="Gene3D" id="3.40.50.1820">
    <property type="entry name" value="alpha/beta hydrolase"/>
    <property type="match status" value="1"/>
</dbReference>
<reference evidence="6" key="1">
    <citation type="submission" date="2025-08" db="UniProtKB">
        <authorList>
            <consortium name="RefSeq"/>
        </authorList>
    </citation>
    <scope>IDENTIFICATION</scope>
</reference>
<dbReference type="PANTHER" id="PTHR10824:SF39">
    <property type="entry name" value="DYNEIN AXONEMAL LIGHT CHAIN 1"/>
    <property type="match status" value="1"/>
</dbReference>
<dbReference type="SUPFAM" id="SSF53474">
    <property type="entry name" value="alpha/beta-Hydrolases"/>
    <property type="match status" value="1"/>
</dbReference>
<feature type="domain" description="BAAT/Acyl-CoA thioester hydrolase C-terminal" evidence="4">
    <location>
        <begin position="210"/>
        <end position="338"/>
    </location>
</feature>
<keyword evidence="5" id="KW-1185">Reference proteome</keyword>
<dbReference type="Pfam" id="PF04775">
    <property type="entry name" value="Bile_Hydr_Trans"/>
    <property type="match status" value="1"/>
</dbReference>
<evidence type="ECO:0000313" key="5">
    <source>
        <dbReference type="Proteomes" id="UP000694863"/>
    </source>
</evidence>
<sequence length="411" mass="43687">MSGSLLAATLTVTPRTALADELVEIRVEGLGPGQPVTLRASAVSHRGRLFHSSARYQADSRGTLDLARDPALGGDFTGVEPMGLLWSLKPAGVENPWLRQMPRGAMKNPLKVEVTVHDTVPQPGPALASAQLQRRFSTPELLRTRLSAGRLRGVFLLPPGDGPFPGLIDMFGDGGLNESRASLLACRGFATLALPFFGYEDLPANMKDLNLDYFEEAVKFVQSHSKVKGPNVGVIGSGKGAELAFSMASFLPNIAVVVSINGCISNTATALTCGTLILPGLPFNLDKVSAPEPGVYDIKEALVDPLDPAYRESRIPLEKADAHFLLIVGEDDRHWKSLQWDTAPDRRGAATPSLSPLLRAEAAPPTGPRGRTPPAVALSHNAPLAPLSGRRDRMAAGVGILRRTPGSAHAH</sequence>
<proteinExistence type="inferred from homology"/>
<protein>
    <submittedName>
        <fullName evidence="6">Acyl-coenzyme A thioesterase 1-like</fullName>
    </submittedName>
</protein>
<feature type="region of interest" description="Disordered" evidence="2">
    <location>
        <begin position="344"/>
        <end position="390"/>
    </location>
</feature>
<gene>
    <name evidence="6" type="primary">LOC101650503</name>
</gene>
<accession>A0ABM1VJ40</accession>
<dbReference type="PIRSF" id="PIRSF016521">
    <property type="entry name" value="Acyl-CoA_hydro"/>
    <property type="match status" value="1"/>
</dbReference>
<feature type="domain" description="Acyl-CoA thioester hydrolase/bile acid-CoA amino acid N-acetyltransferase" evidence="3">
    <location>
        <begin position="20"/>
        <end position="146"/>
    </location>
</feature>
<dbReference type="Pfam" id="PF08840">
    <property type="entry name" value="BAAT_C"/>
    <property type="match status" value="1"/>
</dbReference>
<dbReference type="Proteomes" id="UP000694863">
    <property type="component" value="Unplaced"/>
</dbReference>
<dbReference type="InterPro" id="IPR016662">
    <property type="entry name" value="Acyl-CoA_thioEstase_long-chain"/>
</dbReference>
<evidence type="ECO:0000313" key="6">
    <source>
        <dbReference type="RefSeq" id="XP_030740718.1"/>
    </source>
</evidence>
<organism evidence="5 6">
    <name type="scientific">Echinops telfairi</name>
    <name type="common">Lesser hedgehog tenrec</name>
    <dbReference type="NCBI Taxonomy" id="9371"/>
    <lineage>
        <taxon>Eukaryota</taxon>
        <taxon>Metazoa</taxon>
        <taxon>Chordata</taxon>
        <taxon>Craniata</taxon>
        <taxon>Vertebrata</taxon>
        <taxon>Euteleostomi</taxon>
        <taxon>Mammalia</taxon>
        <taxon>Eutheria</taxon>
        <taxon>Afrotheria</taxon>
        <taxon>Tenrecidae</taxon>
        <taxon>Tenrecinae</taxon>
        <taxon>Echinops</taxon>
    </lineage>
</organism>
<dbReference type="InterPro" id="IPR014940">
    <property type="entry name" value="BAAT_C"/>
</dbReference>
<feature type="compositionally biased region" description="Low complexity" evidence="2">
    <location>
        <begin position="362"/>
        <end position="375"/>
    </location>
</feature>
<name>A0ABM1VJ40_ECHTE</name>
<evidence type="ECO:0000256" key="2">
    <source>
        <dbReference type="SAM" id="MobiDB-lite"/>
    </source>
</evidence>
<dbReference type="PANTHER" id="PTHR10824">
    <property type="entry name" value="ACYL-COENZYME A THIOESTERASE-RELATED"/>
    <property type="match status" value="1"/>
</dbReference>
<dbReference type="GeneID" id="101650503"/>
<comment type="similarity">
    <text evidence="1">Belongs to the C/M/P thioester hydrolase family.</text>
</comment>
<dbReference type="RefSeq" id="XP_030740718.1">
    <property type="nucleotide sequence ID" value="XM_030884858.1"/>
</dbReference>
<dbReference type="Gene3D" id="2.60.40.2240">
    <property type="entry name" value="Acyl-CoA thioester hydrolase/BAAT N-terminal domain"/>
    <property type="match status" value="1"/>
</dbReference>